<dbReference type="InterPro" id="IPR050430">
    <property type="entry name" value="Peptidase_S1"/>
</dbReference>
<sequence>MSVSTVLLALVALLLPSAVYGSSDGSAAATPVPSTPRPELVSLDSLRDKWLRDPMLHTWLDSRSMGIVVDSRGFDANSSQDAVPRDALVDGVVFRVASSFALTSRALLSPNALASLETTQTLRIVFAYGSTHVKRAVVQSDASDAIVMLELEGGNVDDIVSVAGLVPFRPVRNFVYSSLSIVPFDAVLGAPVASLSLALSAARKTLDSSDQRLYFASPSACGVIPSQEERTEPPAASTRALFEAEEGASESPEVDGDDSTKELCVVAYPHNSSTGNDSASNDSPGLLGSRSSVLFYENLLVGLPIVQPSIVARPNARKKAAFTRVGGTQHRAFIDSLGRHEVWWFETNLFHDDAKYPPYIAHFFDNNKNQCPCQGALIAPQFVLTTASCIVKLCVNLTEVRFFSSTDSVTATVGKNDTIRHPKHATGDPMFDTALVRLKEAVPIHPLQLEAGLRTSNHENLTRLDVAPPHSHDEQPRPPILAQPIKVSPPTDCVETADANTTGAVICGEPDTSIGGPIVLADTKPMRATLESSVLSTEFMAAPAPALTNEVAPSESKTIGASLVNTAPKGQVSLVGLAVTGSNVGSGGTGVDVFVSVARSANFINAYVSGQSWGNRDADAGDKAGVGQLPADKRFVIGLRATKDGQNFCGGALIAPSYVLTAAHCVTDGVAQWVTVGATDSSGKASEPIPIDKSRIRVHPKYDSSKYSYDAAILELNYPASAIQVVLNLQPDFAQGEMATMYGYGVVSPSSKTLSPLVRIIDLPVWSKSKCENDLPGIDGSMLCAGGEPGKDACTGDSGGPLVQTIGDQTLLIGLVSAGFGCGLAGVPGIYTRASSLVDFINGFAVGPRWENITSPDKPVPKPQVQPSSSKQPSSSSQAEDKKDPFRGGTTPRDLNGTAPSHSTQPTARPFVEHNVNLNELPEPVSKALMDFIIGDEQQQQIGWTMAHALKTRDNQLNLFSSGDLSKVLSLIKQHSETTLSNRRTRFQRPSNNSSSSVSKACLR</sequence>
<dbReference type="InterPro" id="IPR018114">
    <property type="entry name" value="TRYPSIN_HIS"/>
</dbReference>
<dbReference type="PANTHER" id="PTHR24276:SF98">
    <property type="entry name" value="FI18310P1-RELATED"/>
    <property type="match status" value="1"/>
</dbReference>
<feature type="region of interest" description="Disordered" evidence="7">
    <location>
        <begin position="852"/>
        <end position="909"/>
    </location>
</feature>
<keyword evidence="6" id="KW-0720">Serine protease</keyword>
<dbReference type="Proteomes" id="UP001209570">
    <property type="component" value="Unassembled WGS sequence"/>
</dbReference>
<evidence type="ECO:0000313" key="11">
    <source>
        <dbReference type="Proteomes" id="UP001209570"/>
    </source>
</evidence>
<dbReference type="PROSITE" id="PS00134">
    <property type="entry name" value="TRYPSIN_HIS"/>
    <property type="match status" value="1"/>
</dbReference>
<organism evidence="10 11">
    <name type="scientific">Pythium insidiosum</name>
    <name type="common">Pythiosis disease agent</name>
    <dbReference type="NCBI Taxonomy" id="114742"/>
    <lineage>
        <taxon>Eukaryota</taxon>
        <taxon>Sar</taxon>
        <taxon>Stramenopiles</taxon>
        <taxon>Oomycota</taxon>
        <taxon>Peronosporomycetes</taxon>
        <taxon>Pythiales</taxon>
        <taxon>Pythiaceae</taxon>
        <taxon>Pythium</taxon>
    </lineage>
</organism>
<comment type="caution">
    <text evidence="10">The sequence shown here is derived from an EMBL/GenBank/DDBJ whole genome shotgun (WGS) entry which is preliminary data.</text>
</comment>
<keyword evidence="6" id="KW-0645">Protease</keyword>
<dbReference type="SUPFAM" id="SSF50494">
    <property type="entry name" value="Trypsin-like serine proteases"/>
    <property type="match status" value="2"/>
</dbReference>
<evidence type="ECO:0000313" key="10">
    <source>
        <dbReference type="EMBL" id="KAJ0401688.1"/>
    </source>
</evidence>
<feature type="compositionally biased region" description="Acidic residues" evidence="7">
    <location>
        <begin position="243"/>
        <end position="257"/>
    </location>
</feature>
<keyword evidence="5" id="KW-0325">Glycoprotein</keyword>
<feature type="region of interest" description="Disordered" evidence="7">
    <location>
        <begin position="980"/>
        <end position="1004"/>
    </location>
</feature>
<dbReference type="PRINTS" id="PR00722">
    <property type="entry name" value="CHYMOTRYPSIN"/>
</dbReference>
<evidence type="ECO:0000259" key="9">
    <source>
        <dbReference type="PROSITE" id="PS50240"/>
    </source>
</evidence>
<evidence type="ECO:0000256" key="7">
    <source>
        <dbReference type="SAM" id="MobiDB-lite"/>
    </source>
</evidence>
<gene>
    <name evidence="10" type="ORF">P43SY_006138</name>
</gene>
<dbReference type="GO" id="GO:0004252">
    <property type="term" value="F:serine-type endopeptidase activity"/>
    <property type="evidence" value="ECO:0007669"/>
    <property type="project" value="InterPro"/>
</dbReference>
<reference evidence="10" key="1">
    <citation type="submission" date="2021-12" db="EMBL/GenBank/DDBJ databases">
        <title>Prjna785345.</title>
        <authorList>
            <person name="Rujirawat T."/>
            <person name="Krajaejun T."/>
        </authorList>
    </citation>
    <scope>NUCLEOTIDE SEQUENCE</scope>
    <source>
        <strain evidence="10">Pi057C3</strain>
    </source>
</reference>
<dbReference type="InterPro" id="IPR043504">
    <property type="entry name" value="Peptidase_S1_PA_chymotrypsin"/>
</dbReference>
<accession>A0AAD5M262</accession>
<dbReference type="Pfam" id="PF00089">
    <property type="entry name" value="Trypsin"/>
    <property type="match status" value="2"/>
</dbReference>
<evidence type="ECO:0000256" key="2">
    <source>
        <dbReference type="ARBA" id="ARBA00022729"/>
    </source>
</evidence>
<keyword evidence="3" id="KW-0843">Virulence</keyword>
<dbReference type="Gene3D" id="2.40.10.10">
    <property type="entry name" value="Trypsin-like serine proteases"/>
    <property type="match status" value="2"/>
</dbReference>
<dbReference type="InterPro" id="IPR001314">
    <property type="entry name" value="Peptidase_S1A"/>
</dbReference>
<feature type="signal peptide" evidence="8">
    <location>
        <begin position="1"/>
        <end position="21"/>
    </location>
</feature>
<keyword evidence="6" id="KW-0378">Hydrolase</keyword>
<protein>
    <recommendedName>
        <fullName evidence="9">Peptidase S1 domain-containing protein</fullName>
    </recommendedName>
</protein>
<evidence type="ECO:0000256" key="3">
    <source>
        <dbReference type="ARBA" id="ARBA00023026"/>
    </source>
</evidence>
<dbReference type="PROSITE" id="PS50240">
    <property type="entry name" value="TRYPSIN_DOM"/>
    <property type="match status" value="1"/>
</dbReference>
<dbReference type="SMART" id="SM00020">
    <property type="entry name" value="Tryp_SPc"/>
    <property type="match status" value="1"/>
</dbReference>
<dbReference type="InterPro" id="IPR001254">
    <property type="entry name" value="Trypsin_dom"/>
</dbReference>
<dbReference type="EMBL" id="JAKCXM010000121">
    <property type="protein sequence ID" value="KAJ0401688.1"/>
    <property type="molecule type" value="Genomic_DNA"/>
</dbReference>
<keyword evidence="2 8" id="KW-0732">Signal</keyword>
<dbReference type="PANTHER" id="PTHR24276">
    <property type="entry name" value="POLYSERASE-RELATED"/>
    <property type="match status" value="1"/>
</dbReference>
<evidence type="ECO:0000256" key="6">
    <source>
        <dbReference type="RuleBase" id="RU363034"/>
    </source>
</evidence>
<name>A0AAD5M262_PYTIN</name>
<keyword evidence="11" id="KW-1185">Reference proteome</keyword>
<dbReference type="GO" id="GO:0006508">
    <property type="term" value="P:proteolysis"/>
    <property type="evidence" value="ECO:0007669"/>
    <property type="project" value="UniProtKB-KW"/>
</dbReference>
<feature type="domain" description="Peptidase S1" evidence="9">
    <location>
        <begin position="607"/>
        <end position="846"/>
    </location>
</feature>
<evidence type="ECO:0000256" key="8">
    <source>
        <dbReference type="SAM" id="SignalP"/>
    </source>
</evidence>
<keyword evidence="4" id="KW-1015">Disulfide bond</keyword>
<feature type="chain" id="PRO_5042057494" description="Peptidase S1 domain-containing protein" evidence="8">
    <location>
        <begin position="22"/>
        <end position="1004"/>
    </location>
</feature>
<comment type="similarity">
    <text evidence="1">Belongs to the peptidase S1 family.</text>
</comment>
<feature type="compositionally biased region" description="Low complexity" evidence="7">
    <location>
        <begin position="991"/>
        <end position="1004"/>
    </location>
</feature>
<evidence type="ECO:0000256" key="4">
    <source>
        <dbReference type="ARBA" id="ARBA00023157"/>
    </source>
</evidence>
<evidence type="ECO:0000256" key="5">
    <source>
        <dbReference type="ARBA" id="ARBA00023180"/>
    </source>
</evidence>
<dbReference type="InterPro" id="IPR009003">
    <property type="entry name" value="Peptidase_S1_PA"/>
</dbReference>
<feature type="compositionally biased region" description="Polar residues" evidence="7">
    <location>
        <begin position="898"/>
        <end position="907"/>
    </location>
</feature>
<dbReference type="InterPro" id="IPR033116">
    <property type="entry name" value="TRYPSIN_SER"/>
</dbReference>
<dbReference type="CDD" id="cd00190">
    <property type="entry name" value="Tryp_SPc"/>
    <property type="match status" value="1"/>
</dbReference>
<dbReference type="PROSITE" id="PS00135">
    <property type="entry name" value="TRYPSIN_SER"/>
    <property type="match status" value="1"/>
</dbReference>
<feature type="region of interest" description="Disordered" evidence="7">
    <location>
        <begin position="225"/>
        <end position="258"/>
    </location>
</feature>
<evidence type="ECO:0000256" key="1">
    <source>
        <dbReference type="ARBA" id="ARBA00007664"/>
    </source>
</evidence>
<feature type="compositionally biased region" description="Low complexity" evidence="7">
    <location>
        <begin position="863"/>
        <end position="878"/>
    </location>
</feature>
<proteinExistence type="inferred from homology"/>
<dbReference type="AlphaFoldDB" id="A0AAD5M262"/>